<proteinExistence type="predicted"/>
<evidence type="ECO:0000313" key="3">
    <source>
        <dbReference type="EMBL" id="CAF3698212.1"/>
    </source>
</evidence>
<evidence type="ECO:0000256" key="1">
    <source>
        <dbReference type="SAM" id="MobiDB-lite"/>
    </source>
</evidence>
<dbReference type="PANTHER" id="PTHR46885">
    <property type="entry name" value="PROTEIN ANKUB1"/>
    <property type="match status" value="1"/>
</dbReference>
<dbReference type="EMBL" id="CAJOAZ010000695">
    <property type="protein sequence ID" value="CAF3698212.1"/>
    <property type="molecule type" value="Genomic_DNA"/>
</dbReference>
<feature type="compositionally biased region" description="Polar residues" evidence="1">
    <location>
        <begin position="526"/>
        <end position="535"/>
    </location>
</feature>
<dbReference type="AlphaFoldDB" id="A0A814L6T5"/>
<evidence type="ECO:0000313" key="2">
    <source>
        <dbReference type="EMBL" id="CAF1059350.1"/>
    </source>
</evidence>
<feature type="compositionally biased region" description="Low complexity" evidence="1">
    <location>
        <begin position="503"/>
        <end position="525"/>
    </location>
</feature>
<reference evidence="2" key="1">
    <citation type="submission" date="2021-02" db="EMBL/GenBank/DDBJ databases">
        <authorList>
            <person name="Nowell W R."/>
        </authorList>
    </citation>
    <scope>NUCLEOTIDE SEQUENCE</scope>
</reference>
<dbReference type="InterPro" id="IPR042788">
    <property type="entry name" value="ANKUB1"/>
</dbReference>
<name>A0A814L6T5_9BILA</name>
<dbReference type="Proteomes" id="UP000663845">
    <property type="component" value="Unassembled WGS sequence"/>
</dbReference>
<feature type="region of interest" description="Disordered" evidence="1">
    <location>
        <begin position="482"/>
        <end position="543"/>
    </location>
</feature>
<gene>
    <name evidence="2" type="ORF">JYZ213_LOCUS19131</name>
    <name evidence="3" type="ORF">OXD698_LOCUS12092</name>
</gene>
<accession>A0A814L6T5</accession>
<protein>
    <submittedName>
        <fullName evidence="2">Uncharacterized protein</fullName>
    </submittedName>
</protein>
<sequence>MWKSISTVSATETSTTPFKDMRYFVYYPPKDSMRLIDVSESVLVQDILTLVIKEFGLDIEDSSPGDISIVLSYNDSDLKPKWSLTDLNIPSGSILRCLYREKKPADLYIHCSYDKQIIKLDDSRITIDTTIRTIRKIISNKLGLPLSVFCLETYGSRQRLYDPMKLIDYDIRLHEHIYLKVWGGYEKFIHSCTKDLPLEYSRDELSRQYQIQIALYIATFYGHVELANSVMQRGGRSDRPVGEHPSRQWSSRIKNEDFPELDKCPIHIAVERGHVKMVDLFVRQSILCTQIRDPVTGRLPYMSALARSLLATDKQEKQRYRVIYYYLHDKQFNLRIPLNSTGEYVTNLLASTISANIFHHVSTNLVNISLPFYCKIIRWYERARENAWKKYGGRFYTPSQTRRVYPKQGLLGYKVLIDGYNNTFDIPEEQLRTVHSGKGYTSNAIDIYTGFSEDERKKIIETKLKVKDIALNDRKRVKQIATANNQQLRRPRLLLPSKQNKQSTLISNTTYSSSSTSMNQKQSISENDSSSTMDSILSKHKSDENLKLSTKKTHKKLPSISSVIINEEGEEDNNDEKHSLPNIISPTMNLSSSYPLLPNKLQPMMSSADAYALSSKRMTLEAEQHRISKRQELFTQIKQSVQSIQNQTQYHPKKTTNLAPISLPIDRNSIDVDSYISLPDHPKPNRLSPIKSRIDTDVRQSAVQPYERYASASTRSTAVRCLQEASYFKRKSWIKQVEISKEMVKNHVKRRLRRADKDIIYNKPTLLPLRASPVTMFTN</sequence>
<dbReference type="PANTHER" id="PTHR46885:SF1">
    <property type="entry name" value="PROTEIN ANKUB1"/>
    <property type="match status" value="1"/>
</dbReference>
<organism evidence="2 4">
    <name type="scientific">Adineta steineri</name>
    <dbReference type="NCBI Taxonomy" id="433720"/>
    <lineage>
        <taxon>Eukaryota</taxon>
        <taxon>Metazoa</taxon>
        <taxon>Spiralia</taxon>
        <taxon>Gnathifera</taxon>
        <taxon>Rotifera</taxon>
        <taxon>Eurotatoria</taxon>
        <taxon>Bdelloidea</taxon>
        <taxon>Adinetida</taxon>
        <taxon>Adinetidae</taxon>
        <taxon>Adineta</taxon>
    </lineage>
</organism>
<dbReference type="EMBL" id="CAJNOG010000191">
    <property type="protein sequence ID" value="CAF1059350.1"/>
    <property type="molecule type" value="Genomic_DNA"/>
</dbReference>
<dbReference type="Proteomes" id="UP000663844">
    <property type="component" value="Unassembled WGS sequence"/>
</dbReference>
<evidence type="ECO:0000313" key="4">
    <source>
        <dbReference type="Proteomes" id="UP000663845"/>
    </source>
</evidence>
<comment type="caution">
    <text evidence="2">The sequence shown here is derived from an EMBL/GenBank/DDBJ whole genome shotgun (WGS) entry which is preliminary data.</text>
</comment>